<sequence length="378" mass="43363">MQGSLTLGKEVVDTLAHYFKNPKSNIDGRRAMSLNDHTSDTISLIVNSAFLCRDLSLCNGTLTKFLNEYIITLTRTVENVFEGLLQISAKDKLENKIPKGVLFEAELKIILRSVKKFLSYADKKMVDDDESYVWMDLIKKINAKFQERADTFASQRLQGNAQEIGEVKAKLTQKLVIETSIVELEFCHKLCAKEKICIENFEVTKAFKTLLEELQGLPDSMTKSFIRYFHESLPDTSFYYRISDVTSNEFQAILNDMAYAENIHTKNVLLAIQNTVNDRLNSIKSKTYNSTGRDVKLVHVILSDMDHFYNQQGVDPFHKFRGKFYEWANSKTDSRFSSSIRQVMRDIANTLSLQSNELVLKLVNEVRAFLEITVDPQK</sequence>
<reference evidence="1 2" key="1">
    <citation type="journal article" date="2015" name="Genome Biol. Evol.">
        <title>The genome of winter moth (Operophtera brumata) provides a genomic perspective on sexual dimorphism and phenology.</title>
        <authorList>
            <person name="Derks M.F."/>
            <person name="Smit S."/>
            <person name="Salis L."/>
            <person name="Schijlen E."/>
            <person name="Bossers A."/>
            <person name="Mateman C."/>
            <person name="Pijl A.S."/>
            <person name="de Ridder D."/>
            <person name="Groenen M.A."/>
            <person name="Visser M.E."/>
            <person name="Megens H.J."/>
        </authorList>
    </citation>
    <scope>NUCLEOTIDE SEQUENCE [LARGE SCALE GENOMIC DNA]</scope>
    <source>
        <strain evidence="1">WM2013NL</strain>
        <tissue evidence="1">Head and thorax</tissue>
    </source>
</reference>
<gene>
    <name evidence="1" type="ORF">OBRU01_17799</name>
</gene>
<evidence type="ECO:0000313" key="2">
    <source>
        <dbReference type="Proteomes" id="UP000037510"/>
    </source>
</evidence>
<dbReference type="Proteomes" id="UP000037510">
    <property type="component" value="Unassembled WGS sequence"/>
</dbReference>
<proteinExistence type="predicted"/>
<dbReference type="AlphaFoldDB" id="A0A0L7KZZ7"/>
<organism evidence="1 2">
    <name type="scientific">Operophtera brumata</name>
    <name type="common">Winter moth</name>
    <name type="synonym">Phalaena brumata</name>
    <dbReference type="NCBI Taxonomy" id="104452"/>
    <lineage>
        <taxon>Eukaryota</taxon>
        <taxon>Metazoa</taxon>
        <taxon>Ecdysozoa</taxon>
        <taxon>Arthropoda</taxon>
        <taxon>Hexapoda</taxon>
        <taxon>Insecta</taxon>
        <taxon>Pterygota</taxon>
        <taxon>Neoptera</taxon>
        <taxon>Endopterygota</taxon>
        <taxon>Lepidoptera</taxon>
        <taxon>Glossata</taxon>
        <taxon>Ditrysia</taxon>
        <taxon>Geometroidea</taxon>
        <taxon>Geometridae</taxon>
        <taxon>Larentiinae</taxon>
        <taxon>Operophtera</taxon>
    </lineage>
</organism>
<protein>
    <submittedName>
        <fullName evidence="1">Uncharacterized protein</fullName>
    </submittedName>
</protein>
<evidence type="ECO:0000313" key="1">
    <source>
        <dbReference type="EMBL" id="KOB68797.1"/>
    </source>
</evidence>
<keyword evidence="2" id="KW-1185">Reference proteome</keyword>
<accession>A0A0L7KZZ7</accession>
<dbReference type="EMBL" id="JTDY01003945">
    <property type="protein sequence ID" value="KOB68797.1"/>
    <property type="molecule type" value="Genomic_DNA"/>
</dbReference>
<name>A0A0L7KZZ7_OPEBR</name>
<comment type="caution">
    <text evidence="1">The sequence shown here is derived from an EMBL/GenBank/DDBJ whole genome shotgun (WGS) entry which is preliminary data.</text>
</comment>